<keyword evidence="2" id="KW-1185">Reference proteome</keyword>
<dbReference type="Proteomes" id="UP000036681">
    <property type="component" value="Unplaced"/>
</dbReference>
<dbReference type="WBParaSite" id="ALUE_0000024101-mRNA-1">
    <property type="protein sequence ID" value="ALUE_0000024101-mRNA-1"/>
    <property type="gene ID" value="ALUE_0000024101"/>
</dbReference>
<evidence type="ECO:0000256" key="1">
    <source>
        <dbReference type="SAM" id="MobiDB-lite"/>
    </source>
</evidence>
<sequence length="54" mass="5847">MIMANSEEKGMVPPADLQQTPTAGDEAEKEKLLKHEEAAKALGSKVDPEKLKVN</sequence>
<proteinExistence type="predicted"/>
<reference evidence="3" key="1">
    <citation type="submission" date="2017-02" db="UniProtKB">
        <authorList>
            <consortium name="WormBaseParasite"/>
        </authorList>
    </citation>
    <scope>IDENTIFICATION</scope>
</reference>
<accession>A0A0M3HFE6</accession>
<dbReference type="AlphaFoldDB" id="A0A0M3HFE6"/>
<protein>
    <submittedName>
        <fullName evidence="3">Uncharacterized protein</fullName>
    </submittedName>
</protein>
<evidence type="ECO:0000313" key="3">
    <source>
        <dbReference type="WBParaSite" id="ALUE_0000024101-mRNA-1"/>
    </source>
</evidence>
<feature type="compositionally biased region" description="Basic and acidic residues" evidence="1">
    <location>
        <begin position="1"/>
        <end position="10"/>
    </location>
</feature>
<name>A0A0M3HFE6_ASCLU</name>
<organism evidence="2 3">
    <name type="scientific">Ascaris lumbricoides</name>
    <name type="common">Giant roundworm</name>
    <dbReference type="NCBI Taxonomy" id="6252"/>
    <lineage>
        <taxon>Eukaryota</taxon>
        <taxon>Metazoa</taxon>
        <taxon>Ecdysozoa</taxon>
        <taxon>Nematoda</taxon>
        <taxon>Chromadorea</taxon>
        <taxon>Rhabditida</taxon>
        <taxon>Spirurina</taxon>
        <taxon>Ascaridomorpha</taxon>
        <taxon>Ascaridoidea</taxon>
        <taxon>Ascarididae</taxon>
        <taxon>Ascaris</taxon>
    </lineage>
</organism>
<feature type="region of interest" description="Disordered" evidence="1">
    <location>
        <begin position="1"/>
        <end position="29"/>
    </location>
</feature>
<evidence type="ECO:0000313" key="2">
    <source>
        <dbReference type="Proteomes" id="UP000036681"/>
    </source>
</evidence>